<feature type="domain" description="DUF2520" evidence="2">
    <location>
        <begin position="135"/>
        <end position="260"/>
    </location>
</feature>
<dbReference type="SUPFAM" id="SSF48179">
    <property type="entry name" value="6-phosphogluconate dehydrogenase C-terminal domain-like"/>
    <property type="match status" value="1"/>
</dbReference>
<accession>A0A401M0Z9</accession>
<protein>
    <recommendedName>
        <fullName evidence="5">NADP oxidoreductase</fullName>
    </recommendedName>
</protein>
<keyword evidence="4" id="KW-1185">Reference proteome</keyword>
<sequence length="264" mass="29992">MKMKRSVEDTPIVFIGAGNLATNLAKALYRKGFRIVQVYSRTEESACTLAREIEAEFTTDLQEISKEARLYIVSLKDAAFVELLPQISEGKGKALLVHTAGSVPMTIWEGYAERYGVFYPMQTFSKQREVNFEEVPFFVEANSQEDAELLKAIAGTLSEKVYEVTSEQRKSLHLAAVFTCNFTNHMYALAAELLDKYHLPFEVMLPLIDETARKVHELAPHDAQTGPAVRYDENVINHHLTMLEDTPKLQEIYKLISKSIHEHH</sequence>
<dbReference type="Pfam" id="PF10728">
    <property type="entry name" value="DUF2520"/>
    <property type="match status" value="1"/>
</dbReference>
<dbReference type="Pfam" id="PF03807">
    <property type="entry name" value="F420_oxidored"/>
    <property type="match status" value="1"/>
</dbReference>
<dbReference type="InterPro" id="IPR036291">
    <property type="entry name" value="NAD(P)-bd_dom_sf"/>
</dbReference>
<evidence type="ECO:0008006" key="5">
    <source>
        <dbReference type="Google" id="ProtNLM"/>
    </source>
</evidence>
<evidence type="ECO:0000259" key="1">
    <source>
        <dbReference type="Pfam" id="PF03807"/>
    </source>
</evidence>
<dbReference type="Proteomes" id="UP000288079">
    <property type="component" value="Unassembled WGS sequence"/>
</dbReference>
<gene>
    <name evidence="3" type="ORF">KGMB02408_44540</name>
</gene>
<dbReference type="Gene3D" id="1.10.1040.20">
    <property type="entry name" value="ProC-like, C-terminal domain"/>
    <property type="match status" value="1"/>
</dbReference>
<dbReference type="AlphaFoldDB" id="A0A401M0Z9"/>
<dbReference type="InterPro" id="IPR028939">
    <property type="entry name" value="P5C_Rdtase_cat_N"/>
</dbReference>
<dbReference type="EMBL" id="BHWB01000027">
    <property type="protein sequence ID" value="GCB37509.1"/>
    <property type="molecule type" value="Genomic_DNA"/>
</dbReference>
<dbReference type="PANTHER" id="PTHR40459">
    <property type="entry name" value="CONSERVED HYPOTHETICAL ALANINE AND LEUCINE RICH PROTEIN"/>
    <property type="match status" value="1"/>
</dbReference>
<dbReference type="InterPro" id="IPR018931">
    <property type="entry name" value="DUF2520"/>
</dbReference>
<dbReference type="PANTHER" id="PTHR40459:SF1">
    <property type="entry name" value="CONSERVED HYPOTHETICAL ALANINE AND LEUCINE RICH PROTEIN"/>
    <property type="match status" value="1"/>
</dbReference>
<evidence type="ECO:0000259" key="2">
    <source>
        <dbReference type="Pfam" id="PF10728"/>
    </source>
</evidence>
<feature type="domain" description="Pyrroline-5-carboxylate reductase catalytic N-terminal" evidence="1">
    <location>
        <begin position="12"/>
        <end position="95"/>
    </location>
</feature>
<dbReference type="Gene3D" id="3.40.50.720">
    <property type="entry name" value="NAD(P)-binding Rossmann-like Domain"/>
    <property type="match status" value="1"/>
</dbReference>
<reference evidence="3 4" key="1">
    <citation type="submission" date="2018-10" db="EMBL/GenBank/DDBJ databases">
        <title>Draft Genome Sequence of Bacteroides sp. KCTC 15687.</title>
        <authorList>
            <person name="Yu S.Y."/>
            <person name="Kim J.S."/>
            <person name="Oh B.S."/>
            <person name="Park S.H."/>
            <person name="Kang S.W."/>
            <person name="Park J.E."/>
            <person name="Choi S.H."/>
            <person name="Han K.I."/>
            <person name="Lee K.C."/>
            <person name="Eom M.K."/>
            <person name="Suh M.K."/>
            <person name="Lee D.H."/>
            <person name="Yoon H."/>
            <person name="Kim B."/>
            <person name="Yang S.J."/>
            <person name="Lee J.S."/>
            <person name="Lee J.H."/>
        </authorList>
    </citation>
    <scope>NUCLEOTIDE SEQUENCE [LARGE SCALE GENOMIC DNA]</scope>
    <source>
        <strain evidence="3 4">KCTC 15687</strain>
    </source>
</reference>
<organism evidence="3 4">
    <name type="scientific">Bacteroides faecalis</name>
    <dbReference type="NCBI Taxonomy" id="2447885"/>
    <lineage>
        <taxon>Bacteria</taxon>
        <taxon>Pseudomonadati</taxon>
        <taxon>Bacteroidota</taxon>
        <taxon>Bacteroidia</taxon>
        <taxon>Bacteroidales</taxon>
        <taxon>Bacteroidaceae</taxon>
        <taxon>Bacteroides</taxon>
    </lineage>
</organism>
<comment type="caution">
    <text evidence="3">The sequence shown here is derived from an EMBL/GenBank/DDBJ whole genome shotgun (WGS) entry which is preliminary data.</text>
</comment>
<name>A0A401M0Z9_9BACE</name>
<dbReference type="SUPFAM" id="SSF51735">
    <property type="entry name" value="NAD(P)-binding Rossmann-fold domains"/>
    <property type="match status" value="1"/>
</dbReference>
<proteinExistence type="predicted"/>
<evidence type="ECO:0000313" key="4">
    <source>
        <dbReference type="Proteomes" id="UP000288079"/>
    </source>
</evidence>
<evidence type="ECO:0000313" key="3">
    <source>
        <dbReference type="EMBL" id="GCB37509.1"/>
    </source>
</evidence>
<dbReference type="InterPro" id="IPR037108">
    <property type="entry name" value="TM1727-like_C_sf"/>
</dbReference>
<dbReference type="InterPro" id="IPR008927">
    <property type="entry name" value="6-PGluconate_DH-like_C_sf"/>
</dbReference>